<comment type="caution">
    <text evidence="2">The sequence shown here is derived from an EMBL/GenBank/DDBJ whole genome shotgun (WGS) entry which is preliminary data.</text>
</comment>
<protein>
    <submittedName>
        <fullName evidence="2">Uncharacterized protein</fullName>
    </submittedName>
</protein>
<organism evidence="2 3">
    <name type="scientific">Rotaria magnacalcarata</name>
    <dbReference type="NCBI Taxonomy" id="392030"/>
    <lineage>
        <taxon>Eukaryota</taxon>
        <taxon>Metazoa</taxon>
        <taxon>Spiralia</taxon>
        <taxon>Gnathifera</taxon>
        <taxon>Rotifera</taxon>
        <taxon>Eurotatoria</taxon>
        <taxon>Bdelloidea</taxon>
        <taxon>Philodinida</taxon>
        <taxon>Philodinidae</taxon>
        <taxon>Rotaria</taxon>
    </lineage>
</organism>
<evidence type="ECO:0000313" key="3">
    <source>
        <dbReference type="Proteomes" id="UP000676336"/>
    </source>
</evidence>
<name>A0A8S3AKP1_9BILA</name>
<feature type="non-terminal residue" evidence="2">
    <location>
        <position position="65"/>
    </location>
</feature>
<accession>A0A8S3AKP1</accession>
<evidence type="ECO:0000313" key="2">
    <source>
        <dbReference type="EMBL" id="CAF4690718.1"/>
    </source>
</evidence>
<feature type="compositionally biased region" description="Polar residues" evidence="1">
    <location>
        <begin position="1"/>
        <end position="17"/>
    </location>
</feature>
<proteinExistence type="predicted"/>
<gene>
    <name evidence="2" type="ORF">SMN809_LOCUS42655</name>
</gene>
<feature type="region of interest" description="Disordered" evidence="1">
    <location>
        <begin position="1"/>
        <end position="26"/>
    </location>
</feature>
<dbReference type="AlphaFoldDB" id="A0A8S3AKP1"/>
<dbReference type="EMBL" id="CAJOBI010123678">
    <property type="protein sequence ID" value="CAF4690718.1"/>
    <property type="molecule type" value="Genomic_DNA"/>
</dbReference>
<dbReference type="Proteomes" id="UP000676336">
    <property type="component" value="Unassembled WGS sequence"/>
</dbReference>
<reference evidence="2" key="1">
    <citation type="submission" date="2021-02" db="EMBL/GenBank/DDBJ databases">
        <authorList>
            <person name="Nowell W R."/>
        </authorList>
    </citation>
    <scope>NUCLEOTIDE SEQUENCE</scope>
</reference>
<sequence length="65" mass="7362">MAREQQFSSNPPIQQPSKLCPPTTFATPATSSINDIQIFFDNDTLAQHQNAAPEIQRIKKSRRLH</sequence>
<evidence type="ECO:0000256" key="1">
    <source>
        <dbReference type="SAM" id="MobiDB-lite"/>
    </source>
</evidence>